<name>A0A084VYC8_ANOSI</name>
<dbReference type="EMBL" id="KE525231">
    <property type="protein sequence ID" value="KFB42972.1"/>
    <property type="molecule type" value="Genomic_DNA"/>
</dbReference>
<dbReference type="Proteomes" id="UP000030765">
    <property type="component" value="Unassembled WGS sequence"/>
</dbReference>
<dbReference type="EnsemblMetazoa" id="ASIC010847-RA">
    <property type="protein sequence ID" value="ASIC010847-PA"/>
    <property type="gene ID" value="ASIC010847"/>
</dbReference>
<keyword evidence="3" id="KW-1185">Reference proteome</keyword>
<dbReference type="EMBL" id="ATLV01018355">
    <property type="status" value="NOT_ANNOTATED_CDS"/>
    <property type="molecule type" value="Genomic_DNA"/>
</dbReference>
<protein>
    <submittedName>
        <fullName evidence="1 2">Uncharacterized protein</fullName>
    </submittedName>
</protein>
<evidence type="ECO:0000313" key="3">
    <source>
        <dbReference type="Proteomes" id="UP000030765"/>
    </source>
</evidence>
<reference evidence="1 3" key="1">
    <citation type="journal article" date="2014" name="BMC Genomics">
        <title>Genome sequence of Anopheles sinensis provides insight into genetics basis of mosquito competence for malaria parasites.</title>
        <authorList>
            <person name="Zhou D."/>
            <person name="Zhang D."/>
            <person name="Ding G."/>
            <person name="Shi L."/>
            <person name="Hou Q."/>
            <person name="Ye Y."/>
            <person name="Xu Y."/>
            <person name="Zhou H."/>
            <person name="Xiong C."/>
            <person name="Li S."/>
            <person name="Yu J."/>
            <person name="Hong S."/>
            <person name="Yu X."/>
            <person name="Zou P."/>
            <person name="Chen C."/>
            <person name="Chang X."/>
            <person name="Wang W."/>
            <person name="Lv Y."/>
            <person name="Sun Y."/>
            <person name="Ma L."/>
            <person name="Shen B."/>
            <person name="Zhu C."/>
        </authorList>
    </citation>
    <scope>NUCLEOTIDE SEQUENCE [LARGE SCALE GENOMIC DNA]</scope>
</reference>
<evidence type="ECO:0000313" key="2">
    <source>
        <dbReference type="EnsemblMetazoa" id="ASIC010847-PA"/>
    </source>
</evidence>
<accession>A0A084VYC8</accession>
<proteinExistence type="predicted"/>
<evidence type="ECO:0000313" key="1">
    <source>
        <dbReference type="EMBL" id="KFB42972.1"/>
    </source>
</evidence>
<gene>
    <name evidence="1" type="ORF">ZHAS_00010847</name>
</gene>
<reference evidence="2" key="2">
    <citation type="submission" date="2020-05" db="UniProtKB">
        <authorList>
            <consortium name="EnsemblMetazoa"/>
        </authorList>
    </citation>
    <scope>IDENTIFICATION</scope>
</reference>
<organism evidence="1">
    <name type="scientific">Anopheles sinensis</name>
    <name type="common">Mosquito</name>
    <dbReference type="NCBI Taxonomy" id="74873"/>
    <lineage>
        <taxon>Eukaryota</taxon>
        <taxon>Metazoa</taxon>
        <taxon>Ecdysozoa</taxon>
        <taxon>Arthropoda</taxon>
        <taxon>Hexapoda</taxon>
        <taxon>Insecta</taxon>
        <taxon>Pterygota</taxon>
        <taxon>Neoptera</taxon>
        <taxon>Endopterygota</taxon>
        <taxon>Diptera</taxon>
        <taxon>Nematocera</taxon>
        <taxon>Culicoidea</taxon>
        <taxon>Culicidae</taxon>
        <taxon>Anophelinae</taxon>
        <taxon>Anopheles</taxon>
    </lineage>
</organism>
<dbReference type="AlphaFoldDB" id="A0A084VYC8"/>
<dbReference type="VEuPathDB" id="VectorBase:ASIC010847"/>
<sequence>MSMKSRKAILIYDPTASEPTNRVGLAGRNRSGKPVEIPSEWTCESDAKEFTPKLLPRMYRLYRPEVICLSVRRVGQVGQGTDTIWMRDRISDGSIGSKGVGRESKNE</sequence>